<dbReference type="GO" id="GO:0003700">
    <property type="term" value="F:DNA-binding transcription factor activity"/>
    <property type="evidence" value="ECO:0007669"/>
    <property type="project" value="TreeGrafter"/>
</dbReference>
<dbReference type="InterPro" id="IPR014757">
    <property type="entry name" value="Tscrpt_reg_IclR_C"/>
</dbReference>
<dbReference type="EMBL" id="JANAFB010000005">
    <property type="protein sequence ID" value="MCP3425092.1"/>
    <property type="molecule type" value="Genomic_DNA"/>
</dbReference>
<dbReference type="InterPro" id="IPR029016">
    <property type="entry name" value="GAF-like_dom_sf"/>
</dbReference>
<dbReference type="AlphaFoldDB" id="A0A9X2KGQ8"/>
<dbReference type="InterPro" id="IPR036388">
    <property type="entry name" value="WH-like_DNA-bd_sf"/>
</dbReference>
<evidence type="ECO:0000256" key="2">
    <source>
        <dbReference type="ARBA" id="ARBA00023125"/>
    </source>
</evidence>
<dbReference type="Pfam" id="PF09339">
    <property type="entry name" value="HTH_IclR"/>
    <property type="match status" value="1"/>
</dbReference>
<dbReference type="Pfam" id="PF01614">
    <property type="entry name" value="IclR_C"/>
    <property type="match status" value="1"/>
</dbReference>
<dbReference type="Gene3D" id="3.30.450.40">
    <property type="match status" value="1"/>
</dbReference>
<comment type="caution">
    <text evidence="5">The sequence shown here is derived from an EMBL/GenBank/DDBJ whole genome shotgun (WGS) entry which is preliminary data.</text>
</comment>
<evidence type="ECO:0000256" key="1">
    <source>
        <dbReference type="ARBA" id="ARBA00023015"/>
    </source>
</evidence>
<dbReference type="Gene3D" id="1.10.10.10">
    <property type="entry name" value="Winged helix-like DNA-binding domain superfamily/Winged helix DNA-binding domain"/>
    <property type="match status" value="1"/>
</dbReference>
<dbReference type="PROSITE" id="PS51078">
    <property type="entry name" value="ICLR_ED"/>
    <property type="match status" value="1"/>
</dbReference>
<evidence type="ECO:0000259" key="4">
    <source>
        <dbReference type="PROSITE" id="PS51078"/>
    </source>
</evidence>
<dbReference type="PANTHER" id="PTHR30136">
    <property type="entry name" value="HELIX-TURN-HELIX TRANSCRIPTIONAL REGULATOR, ICLR FAMILY"/>
    <property type="match status" value="1"/>
</dbReference>
<dbReference type="RefSeq" id="WP_254165118.1">
    <property type="nucleotide sequence ID" value="NZ_JANAFB010000005.1"/>
</dbReference>
<gene>
    <name evidence="5" type="ORF">NBM05_03375</name>
</gene>
<dbReference type="GO" id="GO:0045892">
    <property type="term" value="P:negative regulation of DNA-templated transcription"/>
    <property type="evidence" value="ECO:0007669"/>
    <property type="project" value="TreeGrafter"/>
</dbReference>
<evidence type="ECO:0000313" key="6">
    <source>
        <dbReference type="Proteomes" id="UP001139502"/>
    </source>
</evidence>
<dbReference type="InterPro" id="IPR036390">
    <property type="entry name" value="WH_DNA-bd_sf"/>
</dbReference>
<name>A0A9X2KGQ8_9MICC</name>
<keyword evidence="6" id="KW-1185">Reference proteome</keyword>
<dbReference type="SUPFAM" id="SSF55781">
    <property type="entry name" value="GAF domain-like"/>
    <property type="match status" value="1"/>
</dbReference>
<dbReference type="PANTHER" id="PTHR30136:SF24">
    <property type="entry name" value="HTH-TYPE TRANSCRIPTIONAL REPRESSOR ALLR"/>
    <property type="match status" value="1"/>
</dbReference>
<dbReference type="GO" id="GO:0003677">
    <property type="term" value="F:DNA binding"/>
    <property type="evidence" value="ECO:0007669"/>
    <property type="project" value="TreeGrafter"/>
</dbReference>
<sequence>MGRAAQLLALLAASPGREVPLHELAAGLGAAKSSTLAVCVALEEAHLIGRRPNGYRLGRAVLDLAGAYLSGFDQLRSFYDLCGDSPSLAREVVQIAILDGSDVIYLARHEGRAPFRFSAGVGSRFPAASTAVGQALLSELDDAEVAARCADPSAFPRLTPHSVQDAPHLLASLQRARGRGYAIDQEGVHPGIVGIAVPLAPWNPADAPMAVGASILASEATPERIREVGEALLTLVSSLTNTLRSPRDEGR</sequence>
<proteinExistence type="predicted"/>
<evidence type="ECO:0000313" key="5">
    <source>
        <dbReference type="EMBL" id="MCP3425092.1"/>
    </source>
</evidence>
<reference evidence="5" key="1">
    <citation type="submission" date="2022-06" db="EMBL/GenBank/DDBJ databases">
        <title>Rothia sp. isolated from sandalwood seedling.</title>
        <authorList>
            <person name="Tuikhar N."/>
            <person name="Kirdat K."/>
            <person name="Thorat V."/>
            <person name="Swetha P."/>
            <person name="Padma S."/>
            <person name="Sundararaj R."/>
            <person name="Yadav A."/>
        </authorList>
    </citation>
    <scope>NUCLEOTIDE SEQUENCE</scope>
    <source>
        <strain evidence="5">AR01</strain>
    </source>
</reference>
<dbReference type="SUPFAM" id="SSF46785">
    <property type="entry name" value="Winged helix' DNA-binding domain"/>
    <property type="match status" value="1"/>
</dbReference>
<feature type="domain" description="IclR-ED" evidence="4">
    <location>
        <begin position="60"/>
        <end position="245"/>
    </location>
</feature>
<accession>A0A9X2KGQ8</accession>
<keyword evidence="3" id="KW-0804">Transcription</keyword>
<dbReference type="Proteomes" id="UP001139502">
    <property type="component" value="Unassembled WGS sequence"/>
</dbReference>
<evidence type="ECO:0000256" key="3">
    <source>
        <dbReference type="ARBA" id="ARBA00023163"/>
    </source>
</evidence>
<dbReference type="InterPro" id="IPR005471">
    <property type="entry name" value="Tscrpt_reg_IclR_N"/>
</dbReference>
<protein>
    <submittedName>
        <fullName evidence="5">Helix-turn-helix domain-containing protein</fullName>
    </submittedName>
</protein>
<keyword evidence="2" id="KW-0238">DNA-binding</keyword>
<dbReference type="InterPro" id="IPR050707">
    <property type="entry name" value="HTH_MetabolicPath_Reg"/>
</dbReference>
<keyword evidence="1" id="KW-0805">Transcription regulation</keyword>
<organism evidence="5 6">
    <name type="scientific">Rothia santali</name>
    <dbReference type="NCBI Taxonomy" id="2949643"/>
    <lineage>
        <taxon>Bacteria</taxon>
        <taxon>Bacillati</taxon>
        <taxon>Actinomycetota</taxon>
        <taxon>Actinomycetes</taxon>
        <taxon>Micrococcales</taxon>
        <taxon>Micrococcaceae</taxon>
        <taxon>Rothia</taxon>
    </lineage>
</organism>